<evidence type="ECO:0000259" key="1">
    <source>
        <dbReference type="Pfam" id="PF07992"/>
    </source>
</evidence>
<feature type="domain" description="Dihydroprymidine dehydrogenase" evidence="2">
    <location>
        <begin position="20"/>
        <end position="127"/>
    </location>
</feature>
<evidence type="ECO:0000313" key="3">
    <source>
        <dbReference type="EMBL" id="MFC5470120.1"/>
    </source>
</evidence>
<organism evidence="3 4">
    <name type="scientific">Cohnella suwonensis</name>
    <dbReference type="NCBI Taxonomy" id="696072"/>
    <lineage>
        <taxon>Bacteria</taxon>
        <taxon>Bacillati</taxon>
        <taxon>Bacillota</taxon>
        <taxon>Bacilli</taxon>
        <taxon>Bacillales</taxon>
        <taxon>Paenibacillaceae</taxon>
        <taxon>Cohnella</taxon>
    </lineage>
</organism>
<comment type="caution">
    <text evidence="3">The sequence shown here is derived from an EMBL/GenBank/DDBJ whole genome shotgun (WGS) entry which is preliminary data.</text>
</comment>
<feature type="domain" description="FAD/NAD(P)-binding" evidence="1">
    <location>
        <begin position="141"/>
        <end position="440"/>
    </location>
</feature>
<dbReference type="PANTHER" id="PTHR42783:SF3">
    <property type="entry name" value="GLUTAMATE SYNTHASE [NADPH] SMALL CHAIN-RELATED"/>
    <property type="match status" value="1"/>
</dbReference>
<dbReference type="PANTHER" id="PTHR42783">
    <property type="entry name" value="GLUTAMATE SYNTHASE [NADPH] SMALL CHAIN"/>
    <property type="match status" value="1"/>
</dbReference>
<dbReference type="Pfam" id="PF07992">
    <property type="entry name" value="Pyr_redox_2"/>
    <property type="match status" value="1"/>
</dbReference>
<dbReference type="PRINTS" id="PR00368">
    <property type="entry name" value="FADPNR"/>
</dbReference>
<protein>
    <submittedName>
        <fullName evidence="3">NAD(P)-dependent oxidoreductase</fullName>
    </submittedName>
</protein>
<dbReference type="InterPro" id="IPR028261">
    <property type="entry name" value="DPD_II"/>
</dbReference>
<dbReference type="RefSeq" id="WP_378082597.1">
    <property type="nucleotide sequence ID" value="NZ_JBHSMH010000052.1"/>
</dbReference>
<evidence type="ECO:0000313" key="4">
    <source>
        <dbReference type="Proteomes" id="UP001596105"/>
    </source>
</evidence>
<dbReference type="InterPro" id="IPR023753">
    <property type="entry name" value="FAD/NAD-binding_dom"/>
</dbReference>
<evidence type="ECO:0000259" key="2">
    <source>
        <dbReference type="Pfam" id="PF14691"/>
    </source>
</evidence>
<reference evidence="4" key="1">
    <citation type="journal article" date="2019" name="Int. J. Syst. Evol. Microbiol.">
        <title>The Global Catalogue of Microorganisms (GCM) 10K type strain sequencing project: providing services to taxonomists for standard genome sequencing and annotation.</title>
        <authorList>
            <consortium name="The Broad Institute Genomics Platform"/>
            <consortium name="The Broad Institute Genome Sequencing Center for Infectious Disease"/>
            <person name="Wu L."/>
            <person name="Ma J."/>
        </authorList>
    </citation>
    <scope>NUCLEOTIDE SEQUENCE [LARGE SCALE GENOMIC DNA]</scope>
    <source>
        <strain evidence="4">CCUG 57113</strain>
    </source>
</reference>
<dbReference type="Gene3D" id="1.10.1060.10">
    <property type="entry name" value="Alpha-helical ferredoxin"/>
    <property type="match status" value="1"/>
</dbReference>
<gene>
    <name evidence="3" type="ORF">ACFPPD_15535</name>
</gene>
<sequence>MEQPMSLTGVGRLSAEAFSANFAETVPGLTRKGAAEEANRCLYCYDAPCIKACPTSINIPSFIKRIATDNLRGAATAIMDANPVGASCARVCPTEELCEGACVLNDESEPIRIGLLQRYATDWAASSGKPLFKAGAPNGRKAAVIGGGPAGLSAARELARDGFAVVVYEAKPMAGGLDTYGIVSFRLPQPVSLWEVEQVRSLGVDIRTGVKVGVDVAADELLREYDAIVLAAGMGYVPPLGIEGEELNGVYDAIAYVEATKKDVPPYPIAGARVAVIGAGNTAIDAATCSVRLGASNVKMLYRRTREQMTAYDFEYEFAKQEGVEFAWLTAPTRIVGDAEGKATHVECVRMALGESGKDGRRVPKPVAGSTFLMPVDAVVLAIGQTRRRGLIDLMGVAHDRGVVLVDEETRQTSNPNIYAAGDVIFGNGQGEAMVVSAAEQGKRAAHAIARRFAEADGLEVRSGARGTDGTAGSNALAM</sequence>
<dbReference type="Proteomes" id="UP001596105">
    <property type="component" value="Unassembled WGS sequence"/>
</dbReference>
<dbReference type="SUPFAM" id="SSF51971">
    <property type="entry name" value="Nucleotide-binding domain"/>
    <property type="match status" value="1"/>
</dbReference>
<keyword evidence="4" id="KW-1185">Reference proteome</keyword>
<dbReference type="PRINTS" id="PR00469">
    <property type="entry name" value="PNDRDTASEII"/>
</dbReference>
<name>A0ABW0LW69_9BACL</name>
<dbReference type="Gene3D" id="3.50.50.60">
    <property type="entry name" value="FAD/NAD(P)-binding domain"/>
    <property type="match status" value="1"/>
</dbReference>
<dbReference type="SUPFAM" id="SSF46548">
    <property type="entry name" value="alpha-helical ferredoxin"/>
    <property type="match status" value="1"/>
</dbReference>
<dbReference type="EMBL" id="JBHSMH010000052">
    <property type="protein sequence ID" value="MFC5470120.1"/>
    <property type="molecule type" value="Genomic_DNA"/>
</dbReference>
<dbReference type="Gene3D" id="3.40.50.720">
    <property type="entry name" value="NAD(P)-binding Rossmann-like Domain"/>
    <property type="match status" value="1"/>
</dbReference>
<dbReference type="InterPro" id="IPR009051">
    <property type="entry name" value="Helical_ferredxn"/>
</dbReference>
<dbReference type="Pfam" id="PF14691">
    <property type="entry name" value="Fer4_20"/>
    <property type="match status" value="1"/>
</dbReference>
<proteinExistence type="predicted"/>
<accession>A0ABW0LW69</accession>
<dbReference type="InterPro" id="IPR036188">
    <property type="entry name" value="FAD/NAD-bd_sf"/>
</dbReference>